<dbReference type="EMBL" id="JBHSKF010000004">
    <property type="protein sequence ID" value="MFC5287455.1"/>
    <property type="molecule type" value="Genomic_DNA"/>
</dbReference>
<dbReference type="RefSeq" id="WP_378246456.1">
    <property type="nucleotide sequence ID" value="NZ_JBHSKF010000004.1"/>
</dbReference>
<evidence type="ECO:0000313" key="2">
    <source>
        <dbReference type="Proteomes" id="UP001596157"/>
    </source>
</evidence>
<reference evidence="2" key="1">
    <citation type="journal article" date="2019" name="Int. J. Syst. Evol. Microbiol.">
        <title>The Global Catalogue of Microorganisms (GCM) 10K type strain sequencing project: providing services to taxonomists for standard genome sequencing and annotation.</title>
        <authorList>
            <consortium name="The Broad Institute Genomics Platform"/>
            <consortium name="The Broad Institute Genome Sequencing Center for Infectious Disease"/>
            <person name="Wu L."/>
            <person name="Ma J."/>
        </authorList>
    </citation>
    <scope>NUCLEOTIDE SEQUENCE [LARGE SCALE GENOMIC DNA]</scope>
    <source>
        <strain evidence="2">CCUG 59778</strain>
    </source>
</reference>
<keyword evidence="2" id="KW-1185">Reference proteome</keyword>
<evidence type="ECO:0000313" key="1">
    <source>
        <dbReference type="EMBL" id="MFC5287455.1"/>
    </source>
</evidence>
<protein>
    <recommendedName>
        <fullName evidence="3">Peptidase C39-like protein</fullName>
    </recommendedName>
</protein>
<organism evidence="1 2">
    <name type="scientific">Actinokineospora guangxiensis</name>
    <dbReference type="NCBI Taxonomy" id="1490288"/>
    <lineage>
        <taxon>Bacteria</taxon>
        <taxon>Bacillati</taxon>
        <taxon>Actinomycetota</taxon>
        <taxon>Actinomycetes</taxon>
        <taxon>Pseudonocardiales</taxon>
        <taxon>Pseudonocardiaceae</taxon>
        <taxon>Actinokineospora</taxon>
    </lineage>
</organism>
<gene>
    <name evidence="1" type="ORF">ACFPM7_10375</name>
</gene>
<accession>A0ABW0EMA5</accession>
<evidence type="ECO:0008006" key="3">
    <source>
        <dbReference type="Google" id="ProtNLM"/>
    </source>
</evidence>
<name>A0ABW0EMA5_9PSEU</name>
<dbReference type="Proteomes" id="UP001596157">
    <property type="component" value="Unassembled WGS sequence"/>
</dbReference>
<proteinExistence type="predicted"/>
<comment type="caution">
    <text evidence="1">The sequence shown here is derived from an EMBL/GenBank/DDBJ whole genome shotgun (WGS) entry which is preliminary data.</text>
</comment>
<sequence>MTQLTAVLLALRRLARVGGRLAEVRSAPAGDPAGALALAEAYRAAAEALPLRETPAAFTRAAAALREYAAALAAAQAAHAATRPITALARGRVQAHTAAARAADLLAIRCADLAGRAVLGTGVLSGLPAAEADALASAARRGYDSGVLGPRHLRAAAARLAGLGPSARARADGLLDRAGSPVERAWLVKAIAAAPPDLAGVAEFAETVRGRPEPWLAERLTLIDRHAPGPQTRLGAAVRQYEATTCGTTSLIVARAEHDPRYALTLTSGDFATAFRDARAAVHDETNRWYPQFAGTSPRGMAVWLSRHVGARHRWRLVDDRDPRSVSAALRRTLAAVDDGFAVPLLVGALVPRHYVLAVGHHDGSVLVFEPTAGRTVAVPDSAFLSGGLRAALGFPHLQAVVLPDGAERAG</sequence>